<dbReference type="InterPro" id="IPR000276">
    <property type="entry name" value="GPCR_Rhodpsn"/>
</dbReference>
<dbReference type="Pfam" id="PF10320">
    <property type="entry name" value="7TM_GPCR_Srsx"/>
    <property type="match status" value="1"/>
</dbReference>
<gene>
    <name evidence="7" type="primary">Acey_s0042.g599</name>
    <name evidence="7" type="ORF">Y032_0042g599</name>
</gene>
<dbReference type="AlphaFoldDB" id="A0A016UGF5"/>
<dbReference type="SUPFAM" id="SSF81321">
    <property type="entry name" value="Family A G protein-coupled receptor-like"/>
    <property type="match status" value="2"/>
</dbReference>
<dbReference type="InterPro" id="IPR019424">
    <property type="entry name" value="7TM_GPCR_Srsx"/>
</dbReference>
<dbReference type="GO" id="GO:0016020">
    <property type="term" value="C:membrane"/>
    <property type="evidence" value="ECO:0007669"/>
    <property type="project" value="UniProtKB-SubCell"/>
</dbReference>
<reference evidence="8" key="1">
    <citation type="journal article" date="2015" name="Nat. Genet.">
        <title>The genome and transcriptome of the zoonotic hookworm Ancylostoma ceylanicum identify infection-specific gene families.</title>
        <authorList>
            <person name="Schwarz E.M."/>
            <person name="Hu Y."/>
            <person name="Antoshechkin I."/>
            <person name="Miller M.M."/>
            <person name="Sternberg P.W."/>
            <person name="Aroian R.V."/>
        </authorList>
    </citation>
    <scope>NUCLEOTIDE SEQUENCE</scope>
    <source>
        <strain evidence="8">HY135</strain>
    </source>
</reference>
<dbReference type="SMART" id="SM01381">
    <property type="entry name" value="7TM_GPCR_Srsx"/>
    <property type="match status" value="1"/>
</dbReference>
<evidence type="ECO:0000313" key="7">
    <source>
        <dbReference type="EMBL" id="EYC13917.1"/>
    </source>
</evidence>
<evidence type="ECO:0000313" key="8">
    <source>
        <dbReference type="Proteomes" id="UP000024635"/>
    </source>
</evidence>
<feature type="transmembrane region" description="Helical" evidence="5">
    <location>
        <begin position="6"/>
        <end position="28"/>
    </location>
</feature>
<dbReference type="Proteomes" id="UP000024635">
    <property type="component" value="Unassembled WGS sequence"/>
</dbReference>
<feature type="domain" description="G-protein coupled receptors family 1 profile" evidence="6">
    <location>
        <begin position="19"/>
        <end position="340"/>
    </location>
</feature>
<feature type="transmembrane region" description="Helical" evidence="5">
    <location>
        <begin position="37"/>
        <end position="55"/>
    </location>
</feature>
<protein>
    <recommendedName>
        <fullName evidence="6">G-protein coupled receptors family 1 profile domain-containing protein</fullName>
    </recommendedName>
</protein>
<evidence type="ECO:0000259" key="6">
    <source>
        <dbReference type="PROSITE" id="PS50262"/>
    </source>
</evidence>
<dbReference type="GO" id="GO:0004930">
    <property type="term" value="F:G protein-coupled receptor activity"/>
    <property type="evidence" value="ECO:0007669"/>
    <property type="project" value="InterPro"/>
</dbReference>
<comment type="caution">
    <text evidence="7">The sequence shown here is derived from an EMBL/GenBank/DDBJ whole genome shotgun (WGS) entry which is preliminary data.</text>
</comment>
<sequence>MIVAYSAGVIALIFTGITCNGTIIYMFYRAKQLYKNAALRLLLFVAISDFVHASSSLPYTIYLTAFTFITPINLDPHYIMFASIPLPFQLKLKLTLTAAIALQRMLALFLPVVYRKLSSSYYASMSLLLGILFGCVDLFVEFALSPIKESPNCATMGCFVSDRFLYYWGTSNLVIGIFIIVFTIMILFKLRSMYHRSKVLHTRAEKEANRFNQCYCSYIERLSVNLAYIYINSFILLLQFTGITCNWIIIYMFYRAKQLYKNAALRLLLFVAISDFVHASSTLPYTIYLTAFTITPPINLDPYYIMFSSTPLPFQLKLKLTLTIAIALQRTLALFLPVLYRKLSSSSYTTMSLLLGILLGFVDLFLEFALTYRRKSKLRYYRMFRQ</sequence>
<dbReference type="Gene3D" id="1.20.1070.10">
    <property type="entry name" value="Rhodopsin 7-helix transmembrane proteins"/>
    <property type="match status" value="2"/>
</dbReference>
<feature type="transmembrane region" description="Helical" evidence="5">
    <location>
        <begin position="120"/>
        <end position="144"/>
    </location>
</feature>
<evidence type="ECO:0000256" key="2">
    <source>
        <dbReference type="ARBA" id="ARBA00022692"/>
    </source>
</evidence>
<evidence type="ECO:0000256" key="4">
    <source>
        <dbReference type="ARBA" id="ARBA00023136"/>
    </source>
</evidence>
<dbReference type="InterPro" id="IPR017452">
    <property type="entry name" value="GPCR_Rhodpsn_7TM"/>
</dbReference>
<evidence type="ECO:0000256" key="3">
    <source>
        <dbReference type="ARBA" id="ARBA00022989"/>
    </source>
</evidence>
<feature type="transmembrane region" description="Helical" evidence="5">
    <location>
        <begin position="227"/>
        <end position="251"/>
    </location>
</feature>
<keyword evidence="2 5" id="KW-0812">Transmembrane</keyword>
<evidence type="ECO:0000256" key="5">
    <source>
        <dbReference type="SAM" id="Phobius"/>
    </source>
</evidence>
<accession>A0A016UGF5</accession>
<comment type="subcellular location">
    <subcellularLocation>
        <location evidence="1">Membrane</location>
    </subcellularLocation>
</comment>
<feature type="transmembrane region" description="Helical" evidence="5">
    <location>
        <begin position="165"/>
        <end position="188"/>
    </location>
</feature>
<organism evidence="7 8">
    <name type="scientific">Ancylostoma ceylanicum</name>
    <dbReference type="NCBI Taxonomy" id="53326"/>
    <lineage>
        <taxon>Eukaryota</taxon>
        <taxon>Metazoa</taxon>
        <taxon>Ecdysozoa</taxon>
        <taxon>Nematoda</taxon>
        <taxon>Chromadorea</taxon>
        <taxon>Rhabditida</taxon>
        <taxon>Rhabditina</taxon>
        <taxon>Rhabditomorpha</taxon>
        <taxon>Strongyloidea</taxon>
        <taxon>Ancylostomatidae</taxon>
        <taxon>Ancylostomatinae</taxon>
        <taxon>Ancylostoma</taxon>
    </lineage>
</organism>
<evidence type="ECO:0000256" key="1">
    <source>
        <dbReference type="ARBA" id="ARBA00004370"/>
    </source>
</evidence>
<name>A0A016UGF5_9BILA</name>
<feature type="transmembrane region" description="Helical" evidence="5">
    <location>
        <begin position="352"/>
        <end position="372"/>
    </location>
</feature>
<dbReference type="EMBL" id="JARK01001378">
    <property type="protein sequence ID" value="EYC13917.1"/>
    <property type="molecule type" value="Genomic_DNA"/>
</dbReference>
<dbReference type="InterPro" id="IPR052322">
    <property type="entry name" value="Mito_rRNA_Mtase_NSUN4"/>
</dbReference>
<feature type="transmembrane region" description="Helical" evidence="5">
    <location>
        <begin position="318"/>
        <end position="340"/>
    </location>
</feature>
<keyword evidence="3 5" id="KW-1133">Transmembrane helix</keyword>
<feature type="transmembrane region" description="Helical" evidence="5">
    <location>
        <begin position="285"/>
        <end position="306"/>
    </location>
</feature>
<dbReference type="PANTHER" id="PTHR46955">
    <property type="entry name" value="PROTEIN CBG01349-RELATED"/>
    <property type="match status" value="1"/>
</dbReference>
<keyword evidence="4 5" id="KW-0472">Membrane</keyword>
<dbReference type="OrthoDB" id="5794962at2759"/>
<proteinExistence type="predicted"/>
<dbReference type="PROSITE" id="PS50262">
    <property type="entry name" value="G_PROTEIN_RECEP_F1_2"/>
    <property type="match status" value="1"/>
</dbReference>
<dbReference type="Pfam" id="PF10316">
    <property type="entry name" value="7TM_GPCR_Srbc"/>
    <property type="match status" value="1"/>
</dbReference>
<dbReference type="PANTHER" id="PTHR46955:SF3">
    <property type="entry name" value="G_PROTEIN_RECEP_F1_2 DOMAIN-CONTAINING PROTEIN"/>
    <property type="match status" value="1"/>
</dbReference>
<dbReference type="InterPro" id="IPR019420">
    <property type="entry name" value="7TM_GPCR_serpentine_rcpt_Srbc"/>
</dbReference>
<keyword evidence="8" id="KW-1185">Reference proteome</keyword>